<reference evidence="7 8" key="1">
    <citation type="submission" date="2018-07" db="EMBL/GenBank/DDBJ databases">
        <title>The complete nuclear genome of the prasinophyte Chloropicon primus (CCMP1205).</title>
        <authorList>
            <person name="Pombert J.-F."/>
            <person name="Otis C."/>
            <person name="Turmel M."/>
            <person name="Lemieux C."/>
        </authorList>
    </citation>
    <scope>NUCLEOTIDE SEQUENCE [LARGE SCALE GENOMIC DNA]</scope>
    <source>
        <strain evidence="7 8">CCMP1205</strain>
    </source>
</reference>
<evidence type="ECO:0000256" key="3">
    <source>
        <dbReference type="ARBA" id="ARBA00023034"/>
    </source>
</evidence>
<dbReference type="EMBL" id="CP031045">
    <property type="protein sequence ID" value="QDZ23968.1"/>
    <property type="molecule type" value="Genomic_DNA"/>
</dbReference>
<protein>
    <recommendedName>
        <fullName evidence="6">Exostosin GT47 domain-containing protein</fullName>
    </recommendedName>
</protein>
<feature type="signal peptide" evidence="5">
    <location>
        <begin position="1"/>
        <end position="34"/>
    </location>
</feature>
<proteinExistence type="inferred from homology"/>
<keyword evidence="4" id="KW-0472">Membrane</keyword>
<keyword evidence="3" id="KW-0333">Golgi apparatus</keyword>
<evidence type="ECO:0000259" key="6">
    <source>
        <dbReference type="Pfam" id="PF03016"/>
    </source>
</evidence>
<keyword evidence="5" id="KW-0732">Signal</keyword>
<gene>
    <name evidence="7" type="ORF">A3770_12p64860</name>
</gene>
<evidence type="ECO:0000313" key="8">
    <source>
        <dbReference type="Proteomes" id="UP000316726"/>
    </source>
</evidence>
<organism evidence="7 8">
    <name type="scientific">Chloropicon primus</name>
    <dbReference type="NCBI Taxonomy" id="1764295"/>
    <lineage>
        <taxon>Eukaryota</taxon>
        <taxon>Viridiplantae</taxon>
        <taxon>Chlorophyta</taxon>
        <taxon>Chloropicophyceae</taxon>
        <taxon>Chloropicales</taxon>
        <taxon>Chloropicaceae</taxon>
        <taxon>Chloropicon</taxon>
    </lineage>
</organism>
<keyword evidence="4" id="KW-0812">Transmembrane</keyword>
<dbReference type="GO" id="GO:0000139">
    <property type="term" value="C:Golgi membrane"/>
    <property type="evidence" value="ECO:0007669"/>
    <property type="project" value="UniProtKB-SubCell"/>
</dbReference>
<comment type="similarity">
    <text evidence="2">Belongs to the glycosyltransferase 47 family.</text>
</comment>
<comment type="subcellular location">
    <subcellularLocation>
        <location evidence="1">Golgi apparatus membrane</location>
        <topology evidence="1">Single-pass type II membrane protein</topology>
    </subcellularLocation>
</comment>
<dbReference type="Pfam" id="PF03016">
    <property type="entry name" value="Exostosin_GT47"/>
    <property type="match status" value="1"/>
</dbReference>
<keyword evidence="4" id="KW-1133">Transmembrane helix</keyword>
<evidence type="ECO:0000313" key="7">
    <source>
        <dbReference type="EMBL" id="QDZ23968.1"/>
    </source>
</evidence>
<feature type="transmembrane region" description="Helical" evidence="4">
    <location>
        <begin position="426"/>
        <end position="446"/>
    </location>
</feature>
<name>A0A5B8MT47_9CHLO</name>
<evidence type="ECO:0000256" key="5">
    <source>
        <dbReference type="SAM" id="SignalP"/>
    </source>
</evidence>
<dbReference type="InterPro" id="IPR040911">
    <property type="entry name" value="Exostosin_GT47"/>
</dbReference>
<dbReference type="OrthoDB" id="1924787at2759"/>
<accession>A0A5B8MT47</accession>
<evidence type="ECO:0000256" key="4">
    <source>
        <dbReference type="SAM" id="Phobius"/>
    </source>
</evidence>
<dbReference type="InterPro" id="IPR004263">
    <property type="entry name" value="Exostosin"/>
</dbReference>
<dbReference type="GO" id="GO:0016757">
    <property type="term" value="F:glycosyltransferase activity"/>
    <property type="evidence" value="ECO:0007669"/>
    <property type="project" value="InterPro"/>
</dbReference>
<dbReference type="AlphaFoldDB" id="A0A5B8MT47"/>
<keyword evidence="8" id="KW-1185">Reference proteome</keyword>
<sequence length="448" mass="50994">MGSGGWVRGRRRRIAAASVLALVLLAALLVVFHAEDSMAKRGGARLEWVSTTLEDQPAVRFFLYEDVLEDFTAHCEIKDRYAAKGAEALWIEQLVDHPWRTRDPETADLFVIPANFYAAHTGWCRKTPEEFLRTTSRTLEGSDWFHRSAGRDHVILSTYFESWRQIERLPKFRNMIWLSRMSGGWTWHHPKARCAVAVMHNGPPPRPRRDRNATHRHTLFFVGQADARRAYRLRVATIKSLGDVDGGRGDNFVVGTNPGGKVDPEKKFGIPYCESSQSTGCYLAVRLTHKRFMKELTGSRWNLFVGGDDPGSARFAEAASVGVPSIIISPGVESYLSFKDRIPWRNFTVIVDPSSFLAHPKETIGEVLRRYDDDETRDRMVALQDQYSREFLWGHPESRVATNALAEAARECLFSDNQKRFHSYPFALQIYLFVFIMIIILAAIPFGL</sequence>
<dbReference type="Proteomes" id="UP000316726">
    <property type="component" value="Chromosome 12"/>
</dbReference>
<evidence type="ECO:0000256" key="2">
    <source>
        <dbReference type="ARBA" id="ARBA00010271"/>
    </source>
</evidence>
<evidence type="ECO:0000256" key="1">
    <source>
        <dbReference type="ARBA" id="ARBA00004323"/>
    </source>
</evidence>
<dbReference type="PANTHER" id="PTHR11062">
    <property type="entry name" value="EXOSTOSIN HEPARAN SULFATE GLYCOSYLTRANSFERASE -RELATED"/>
    <property type="match status" value="1"/>
</dbReference>
<feature type="chain" id="PRO_5022802221" description="Exostosin GT47 domain-containing protein" evidence="5">
    <location>
        <begin position="35"/>
        <end position="448"/>
    </location>
</feature>
<feature type="domain" description="Exostosin GT47" evidence="6">
    <location>
        <begin position="86"/>
        <end position="356"/>
    </location>
</feature>